<sequence>MILRHLEPIIVELLSEFRVVYLTGPRQAGKTTLVKYIADRLNMDYITFDNQTMLSAATNDPHGFIQSFDDRKLALDEFQYLPSLVPAIKESSDQLLPTTKGKFLLTGSTDIFHSAKTQEALPGHMARLELYPLAISEMNQQSQNIIDYLISQQFNPRENAKLTRTQLAEWIISGGYPEVQTKSLRAKSMWYSSYVQGRLFKDFESLYNARGDYFSRLQALIPYLAGLSGNLLKYANISNDLELDDKLTKTYIQILELMFIVARVPAYKKNRAKRAATRMPKLHFIDTGLACYLLGLKNSDQLLASQYYGGLLENLVYMELRKHAQWSEDMVNLYHFRDKQKNEVDIIIELLNGHIIGVEVKASASVTSHDFKGLKKLAEFAGEQFIYGLVFYAGGETLPFHQDGHSFYALPIGVLA</sequence>
<evidence type="ECO:0000259" key="1">
    <source>
        <dbReference type="Pfam" id="PF13173"/>
    </source>
</evidence>
<protein>
    <recommendedName>
        <fullName evidence="4">ATPase</fullName>
    </recommendedName>
</protein>
<evidence type="ECO:0000313" key="3">
    <source>
        <dbReference type="EMBL" id="VAW54477.1"/>
    </source>
</evidence>
<dbReference type="Gene3D" id="3.40.50.300">
    <property type="entry name" value="P-loop containing nucleotide triphosphate hydrolases"/>
    <property type="match status" value="1"/>
</dbReference>
<dbReference type="PANTHER" id="PTHR43566:SF2">
    <property type="entry name" value="DUF4143 DOMAIN-CONTAINING PROTEIN"/>
    <property type="match status" value="1"/>
</dbReference>
<evidence type="ECO:0008006" key="4">
    <source>
        <dbReference type="Google" id="ProtNLM"/>
    </source>
</evidence>
<dbReference type="PANTHER" id="PTHR43566">
    <property type="entry name" value="CONSERVED PROTEIN"/>
    <property type="match status" value="1"/>
</dbReference>
<feature type="domain" description="AAA" evidence="1">
    <location>
        <begin position="17"/>
        <end position="138"/>
    </location>
</feature>
<dbReference type="InterPro" id="IPR041682">
    <property type="entry name" value="AAA_14"/>
</dbReference>
<evidence type="ECO:0000259" key="2">
    <source>
        <dbReference type="Pfam" id="PF13635"/>
    </source>
</evidence>
<dbReference type="Pfam" id="PF13173">
    <property type="entry name" value="AAA_14"/>
    <property type="match status" value="1"/>
</dbReference>
<organism evidence="3">
    <name type="scientific">hydrothermal vent metagenome</name>
    <dbReference type="NCBI Taxonomy" id="652676"/>
    <lineage>
        <taxon>unclassified sequences</taxon>
        <taxon>metagenomes</taxon>
        <taxon>ecological metagenomes</taxon>
    </lineage>
</organism>
<feature type="domain" description="DUF4143" evidence="2">
    <location>
        <begin position="213"/>
        <end position="363"/>
    </location>
</feature>
<dbReference type="SUPFAM" id="SSF52540">
    <property type="entry name" value="P-loop containing nucleoside triphosphate hydrolases"/>
    <property type="match status" value="1"/>
</dbReference>
<dbReference type="Pfam" id="PF13635">
    <property type="entry name" value="DUF4143"/>
    <property type="match status" value="1"/>
</dbReference>
<dbReference type="InterPro" id="IPR027417">
    <property type="entry name" value="P-loop_NTPase"/>
</dbReference>
<gene>
    <name evidence="3" type="ORF">MNBD_GAMMA07-171</name>
</gene>
<proteinExistence type="predicted"/>
<dbReference type="AlphaFoldDB" id="A0A3B0WV12"/>
<dbReference type="InterPro" id="IPR025420">
    <property type="entry name" value="DUF4143"/>
</dbReference>
<name>A0A3B0WV12_9ZZZZ</name>
<reference evidence="3" key="1">
    <citation type="submission" date="2018-06" db="EMBL/GenBank/DDBJ databases">
        <authorList>
            <person name="Zhirakovskaya E."/>
        </authorList>
    </citation>
    <scope>NUCLEOTIDE SEQUENCE</scope>
</reference>
<dbReference type="EMBL" id="UOFF01000059">
    <property type="protein sequence ID" value="VAW54477.1"/>
    <property type="molecule type" value="Genomic_DNA"/>
</dbReference>
<accession>A0A3B0WV12</accession>